<evidence type="ECO:0000313" key="3">
    <source>
        <dbReference type="Proteomes" id="UP001164020"/>
    </source>
</evidence>
<feature type="transmembrane region" description="Helical" evidence="1">
    <location>
        <begin position="39"/>
        <end position="63"/>
    </location>
</feature>
<keyword evidence="3" id="KW-1185">Reference proteome</keyword>
<keyword evidence="1" id="KW-0472">Membrane</keyword>
<accession>A0ABY7BTX4</accession>
<protein>
    <recommendedName>
        <fullName evidence="4">DUF4956 domain-containing protein</fullName>
    </recommendedName>
</protein>
<feature type="transmembrane region" description="Helical" evidence="1">
    <location>
        <begin position="99"/>
        <end position="121"/>
    </location>
</feature>
<evidence type="ECO:0000313" key="2">
    <source>
        <dbReference type="EMBL" id="WAP66978.1"/>
    </source>
</evidence>
<gene>
    <name evidence="2" type="ORF">OH818_15135</name>
</gene>
<evidence type="ECO:0008006" key="4">
    <source>
        <dbReference type="Google" id="ProtNLM"/>
    </source>
</evidence>
<feature type="transmembrane region" description="Helical" evidence="1">
    <location>
        <begin position="12"/>
        <end position="33"/>
    </location>
</feature>
<evidence type="ECO:0000256" key="1">
    <source>
        <dbReference type="SAM" id="Phobius"/>
    </source>
</evidence>
<keyword evidence="1" id="KW-1133">Transmembrane helix</keyword>
<organism evidence="2 3">
    <name type="scientific">Jiella pelagia</name>
    <dbReference type="NCBI Taxonomy" id="2986949"/>
    <lineage>
        <taxon>Bacteria</taxon>
        <taxon>Pseudomonadati</taxon>
        <taxon>Pseudomonadota</taxon>
        <taxon>Alphaproteobacteria</taxon>
        <taxon>Hyphomicrobiales</taxon>
        <taxon>Aurantimonadaceae</taxon>
        <taxon>Jiella</taxon>
    </lineage>
</organism>
<sequence>MTELLIGQSQNILFYCLIISTLIIFLIVATDFLSIRFVYLRGLIGISIPLLSVCLLGIVAGYSGGNSRVSAVGDIIPAALSILAGLSLYLFGVETKNNLSISFLVIGFVSSIYVGFTLGAMNREKRQNFEMIFSSCNTLYYDKDAASKPEFSKFFKDREVLCEPVRAHVINTIRRAVPPKTSE</sequence>
<name>A0ABY7BTX4_9HYPH</name>
<keyword evidence="1" id="KW-0812">Transmembrane</keyword>
<feature type="transmembrane region" description="Helical" evidence="1">
    <location>
        <begin position="75"/>
        <end position="93"/>
    </location>
</feature>
<dbReference type="Proteomes" id="UP001164020">
    <property type="component" value="Chromosome"/>
</dbReference>
<reference evidence="2" key="1">
    <citation type="submission" date="2022-12" db="EMBL/GenBank/DDBJ databases">
        <title>Jiella pelagia sp. nov., isolated from phosphonate enriched culture of Northwest Pacific surface seawater.</title>
        <authorList>
            <person name="Shin D.Y."/>
            <person name="Hwang C.Y."/>
        </authorList>
    </citation>
    <scope>NUCLEOTIDE SEQUENCE</scope>
    <source>
        <strain evidence="2">HL-NP1</strain>
    </source>
</reference>
<dbReference type="RefSeq" id="WP_268879427.1">
    <property type="nucleotide sequence ID" value="NZ_CP114029.1"/>
</dbReference>
<proteinExistence type="predicted"/>
<dbReference type="EMBL" id="CP114029">
    <property type="protein sequence ID" value="WAP66978.1"/>
    <property type="molecule type" value="Genomic_DNA"/>
</dbReference>